<evidence type="ECO:0000256" key="3">
    <source>
        <dbReference type="ARBA" id="ARBA00022448"/>
    </source>
</evidence>
<dbReference type="InterPro" id="IPR030678">
    <property type="entry name" value="Peptide/Ni-bd"/>
</dbReference>
<gene>
    <name evidence="10" type="ORF">AB447_220115</name>
    <name evidence="11" type="ORF">P8828_22730</name>
</gene>
<feature type="domain" description="Solute-binding protein family 5" evidence="9">
    <location>
        <begin position="81"/>
        <end position="464"/>
    </location>
</feature>
<dbReference type="EMBL" id="LECW02000022">
    <property type="protein sequence ID" value="KRT93253.1"/>
    <property type="molecule type" value="Genomic_DNA"/>
</dbReference>
<dbReference type="Gene3D" id="3.40.190.10">
    <property type="entry name" value="Periplasmic binding protein-like II"/>
    <property type="match status" value="1"/>
</dbReference>
<dbReference type="FunFam" id="3.90.76.10:FF:000001">
    <property type="entry name" value="Oligopeptide ABC transporter substrate-binding protein"/>
    <property type="match status" value="1"/>
</dbReference>
<reference evidence="10" key="2">
    <citation type="submission" date="2015-10" db="EMBL/GenBank/DDBJ databases">
        <authorList>
            <person name="Gilbert D.G."/>
        </authorList>
    </citation>
    <scope>NUCLEOTIDE SEQUENCE</scope>
    <source>
        <strain evidence="10">GO-13</strain>
    </source>
</reference>
<reference evidence="10 12" key="1">
    <citation type="journal article" date="2015" name="Int. J. Syst. Evol. Microbiol.">
        <title>Bacillus glycinifermentans sp. nov., isolated from fermented soybean paste.</title>
        <authorList>
            <person name="Kim S.J."/>
            <person name="Dunlap C.A."/>
            <person name="Kwon S.W."/>
            <person name="Rooney A.P."/>
        </authorList>
    </citation>
    <scope>NUCLEOTIDE SEQUENCE [LARGE SCALE GENOMIC DNA]</scope>
    <source>
        <strain evidence="10 12">GO-13</strain>
    </source>
</reference>
<keyword evidence="5" id="KW-0653">Protein transport</keyword>
<comment type="caution">
    <text evidence="10">The sequence shown here is derived from an EMBL/GenBank/DDBJ whole genome shotgun (WGS) entry which is preliminary data.</text>
</comment>
<evidence type="ECO:0000256" key="6">
    <source>
        <dbReference type="ARBA" id="ARBA00023139"/>
    </source>
</evidence>
<dbReference type="Gene3D" id="3.90.76.10">
    <property type="entry name" value="Dipeptide-binding Protein, Domain 1"/>
    <property type="match status" value="1"/>
</dbReference>
<dbReference type="InterPro" id="IPR000914">
    <property type="entry name" value="SBP_5_dom"/>
</dbReference>
<dbReference type="PROSITE" id="PS51257">
    <property type="entry name" value="PROKAR_LIPOPROTEIN"/>
    <property type="match status" value="1"/>
</dbReference>
<evidence type="ECO:0000256" key="7">
    <source>
        <dbReference type="ARBA" id="ARBA00023288"/>
    </source>
</evidence>
<dbReference type="EMBL" id="JARRTL010000034">
    <property type="protein sequence ID" value="MEC0487564.1"/>
    <property type="molecule type" value="Genomic_DNA"/>
</dbReference>
<evidence type="ECO:0000256" key="4">
    <source>
        <dbReference type="ARBA" id="ARBA00022729"/>
    </source>
</evidence>
<comment type="similarity">
    <text evidence="2">Belongs to the bacterial solute-binding protein 5 family.</text>
</comment>
<dbReference type="SUPFAM" id="SSF53850">
    <property type="entry name" value="Periplasmic binding protein-like II"/>
    <property type="match status" value="1"/>
</dbReference>
<proteinExistence type="inferred from homology"/>
<sequence>MKKRLSFISLLLMFTLVLSACGFSSSSGDGGKKDSNGKDTLNVNIKTEPFSLNPGLANDTVSANVFRQTFEGLTTIGKDGKPVNAAAEKIEISKDQKTYTFTIRKDAKWSNGDPVTAGDFEYAWKWALNPKNESQYAYQLYYLKGGEAANTGKGKIDDVGVKAVDDKTLKVELEKPTPYFTELTAFYTYMPVNKKVAEKHPKWYTKADENYVSNGPFKMTAWKHSGNIVLEKNDQYWDKDSVKLKKINMAMVNDPNTGLNMYKKGEIDFVGLPLDEIPTDAIPSLKKEGLNIDPYAGVYIYKFNTESAPLNNVNIRKALTYAINREAIVKNITQAEQIPATGFVPPAVTGFESNKPYYKDHDVAKAKEYLKKGLKELGLKKASDLPKITLSYNTDEGHQKIAQAVQEMWNKDLGVKVELGNEEWNVYIDKLHSGNYQIGRLGWLADFNDGMNFLETYRDKEGGNNDTNWENAKYKELLSKASTETDDQKRVELMKQAEGILMDEMPIAPIYFYTMPYLHDKSLKGFVLTGTGELYFKTAYFE</sequence>
<feature type="signal peptide" evidence="8">
    <location>
        <begin position="1"/>
        <end position="20"/>
    </location>
</feature>
<keyword evidence="4 8" id="KW-0732">Signal</keyword>
<evidence type="ECO:0000256" key="5">
    <source>
        <dbReference type="ARBA" id="ARBA00022856"/>
    </source>
</evidence>
<evidence type="ECO:0000313" key="10">
    <source>
        <dbReference type="EMBL" id="KRT93253.1"/>
    </source>
</evidence>
<dbReference type="Pfam" id="PF00496">
    <property type="entry name" value="SBP_bac_5"/>
    <property type="match status" value="1"/>
</dbReference>
<evidence type="ECO:0000259" key="9">
    <source>
        <dbReference type="Pfam" id="PF00496"/>
    </source>
</evidence>
<evidence type="ECO:0000313" key="11">
    <source>
        <dbReference type="EMBL" id="MEC0487564.1"/>
    </source>
</evidence>
<dbReference type="PANTHER" id="PTHR30290:SF79">
    <property type="entry name" value="DIPEPTIDE-BINDING PROTEIN DPPE"/>
    <property type="match status" value="1"/>
</dbReference>
<dbReference type="GO" id="GO:0015833">
    <property type="term" value="P:peptide transport"/>
    <property type="evidence" value="ECO:0007669"/>
    <property type="project" value="UniProtKB-KW"/>
</dbReference>
<reference evidence="11 13" key="3">
    <citation type="submission" date="2023-03" db="EMBL/GenBank/DDBJ databases">
        <title>Agriculturally important microbes genome sequencing.</title>
        <authorList>
            <person name="Dunlap C."/>
        </authorList>
    </citation>
    <scope>NUCLEOTIDE SEQUENCE [LARGE SCALE GENOMIC DNA]</scope>
    <source>
        <strain evidence="11 13">CBP-3203</strain>
    </source>
</reference>
<dbReference type="Gene3D" id="3.10.105.10">
    <property type="entry name" value="Dipeptide-binding Protein, Domain 3"/>
    <property type="match status" value="1"/>
</dbReference>
<accession>A0A0T6BNR6</accession>
<keyword evidence="7" id="KW-0449">Lipoprotein</keyword>
<organism evidence="10 12">
    <name type="scientific">Bacillus glycinifermentans</name>
    <dbReference type="NCBI Taxonomy" id="1664069"/>
    <lineage>
        <taxon>Bacteria</taxon>
        <taxon>Bacillati</taxon>
        <taxon>Bacillota</taxon>
        <taxon>Bacilli</taxon>
        <taxon>Bacillales</taxon>
        <taxon>Bacillaceae</taxon>
        <taxon>Bacillus</taxon>
    </lineage>
</organism>
<dbReference type="PANTHER" id="PTHR30290">
    <property type="entry name" value="PERIPLASMIC BINDING COMPONENT OF ABC TRANSPORTER"/>
    <property type="match status" value="1"/>
</dbReference>
<keyword evidence="13" id="KW-1185">Reference proteome</keyword>
<keyword evidence="6" id="KW-0564">Palmitate</keyword>
<dbReference type="CDD" id="cd08504">
    <property type="entry name" value="PBP2_OppA"/>
    <property type="match status" value="1"/>
</dbReference>
<dbReference type="STRING" id="1664069.BGLY_1256"/>
<evidence type="ECO:0000256" key="2">
    <source>
        <dbReference type="ARBA" id="ARBA00005695"/>
    </source>
</evidence>
<feature type="chain" id="PRO_5044546925" evidence="8">
    <location>
        <begin position="21"/>
        <end position="542"/>
    </location>
</feature>
<dbReference type="RefSeq" id="WP_048355062.1">
    <property type="nucleotide sequence ID" value="NZ_CP023481.1"/>
</dbReference>
<dbReference type="InterPro" id="IPR039424">
    <property type="entry name" value="SBP_5"/>
</dbReference>
<dbReference type="GO" id="GO:0030288">
    <property type="term" value="C:outer membrane-bounded periplasmic space"/>
    <property type="evidence" value="ECO:0007669"/>
    <property type="project" value="UniProtKB-ARBA"/>
</dbReference>
<dbReference type="AlphaFoldDB" id="A0A0T6BNR6"/>
<dbReference type="GO" id="GO:0043190">
    <property type="term" value="C:ATP-binding cassette (ABC) transporter complex"/>
    <property type="evidence" value="ECO:0007669"/>
    <property type="project" value="InterPro"/>
</dbReference>
<evidence type="ECO:0000313" key="13">
    <source>
        <dbReference type="Proteomes" id="UP001341297"/>
    </source>
</evidence>
<evidence type="ECO:0000256" key="1">
    <source>
        <dbReference type="ARBA" id="ARBA00004193"/>
    </source>
</evidence>
<dbReference type="PROSITE" id="PS01040">
    <property type="entry name" value="SBP_BACTERIAL_5"/>
    <property type="match status" value="1"/>
</dbReference>
<dbReference type="FunFam" id="3.10.105.10:FF:000001">
    <property type="entry name" value="Oligopeptide ABC transporter, oligopeptide-binding protein"/>
    <property type="match status" value="1"/>
</dbReference>
<dbReference type="PIRSF" id="PIRSF002741">
    <property type="entry name" value="MppA"/>
    <property type="match status" value="1"/>
</dbReference>
<evidence type="ECO:0000256" key="8">
    <source>
        <dbReference type="SAM" id="SignalP"/>
    </source>
</evidence>
<name>A0A0T6BNR6_9BACI</name>
<comment type="subcellular location">
    <subcellularLocation>
        <location evidence="1">Cell membrane</location>
        <topology evidence="1">Lipid-anchor</topology>
    </subcellularLocation>
</comment>
<dbReference type="Proteomes" id="UP000036168">
    <property type="component" value="Unassembled WGS sequence"/>
</dbReference>
<keyword evidence="3" id="KW-0813">Transport</keyword>
<dbReference type="GO" id="GO:1904680">
    <property type="term" value="F:peptide transmembrane transporter activity"/>
    <property type="evidence" value="ECO:0007669"/>
    <property type="project" value="TreeGrafter"/>
</dbReference>
<protein>
    <submittedName>
        <fullName evidence="10 11">ABC transporter substrate-binding protein</fullName>
    </submittedName>
</protein>
<evidence type="ECO:0000313" key="12">
    <source>
        <dbReference type="Proteomes" id="UP000036168"/>
    </source>
</evidence>
<dbReference type="Proteomes" id="UP001341297">
    <property type="component" value="Unassembled WGS sequence"/>
</dbReference>
<dbReference type="OrthoDB" id="9801912at2"/>
<dbReference type="InterPro" id="IPR023765">
    <property type="entry name" value="SBP_5_CS"/>
</dbReference>
<keyword evidence="5" id="KW-0571">Peptide transport</keyword>